<dbReference type="PANTHER" id="PTHR23359">
    <property type="entry name" value="NUCLEOTIDE KINASE"/>
    <property type="match status" value="1"/>
</dbReference>
<evidence type="ECO:0000313" key="8">
    <source>
        <dbReference type="Proteomes" id="UP001059824"/>
    </source>
</evidence>
<dbReference type="PRINTS" id="PR00094">
    <property type="entry name" value="ADENYLTKNASE"/>
</dbReference>
<dbReference type="SUPFAM" id="SSF52540">
    <property type="entry name" value="P-loop containing nucleoside triphosphate hydrolases"/>
    <property type="match status" value="1"/>
</dbReference>
<keyword evidence="2" id="KW-0545">Nucleotide biosynthesis</keyword>
<reference evidence="7" key="1">
    <citation type="journal article" date="2021" name="Nat. Microbiol.">
        <title>Cocultivation of an ultrasmall environmental parasitic bacterium with lytic ability against bacteria associated with wastewater foams.</title>
        <authorList>
            <person name="Batinovic S."/>
            <person name="Rose J.J.A."/>
            <person name="Ratcliffe J."/>
            <person name="Seviour R.J."/>
            <person name="Petrovski S."/>
        </authorList>
    </citation>
    <scope>NUCLEOTIDE SEQUENCE</scope>
    <source>
        <strain evidence="7">JR1</strain>
    </source>
</reference>
<dbReference type="Pfam" id="PF00406">
    <property type="entry name" value="ADK"/>
    <property type="match status" value="1"/>
</dbReference>
<dbReference type="GO" id="GO:0005524">
    <property type="term" value="F:ATP binding"/>
    <property type="evidence" value="ECO:0007669"/>
    <property type="project" value="UniProtKB-KW"/>
</dbReference>
<keyword evidence="3 6" id="KW-0547">Nucleotide-binding</keyword>
<evidence type="ECO:0000256" key="1">
    <source>
        <dbReference type="ARBA" id="ARBA00022679"/>
    </source>
</evidence>
<keyword evidence="8" id="KW-1185">Reference proteome</keyword>
<evidence type="ECO:0000256" key="5">
    <source>
        <dbReference type="RuleBase" id="RU003330"/>
    </source>
</evidence>
<comment type="catalytic activity">
    <reaction evidence="6">
        <text>AMP + ATP = 2 ADP</text>
        <dbReference type="Rhea" id="RHEA:12973"/>
        <dbReference type="ChEBI" id="CHEBI:30616"/>
        <dbReference type="ChEBI" id="CHEBI:456215"/>
        <dbReference type="ChEBI" id="CHEBI:456216"/>
        <dbReference type="EC" id="2.7.4.3"/>
    </reaction>
</comment>
<evidence type="ECO:0000256" key="6">
    <source>
        <dbReference type="RuleBase" id="RU003331"/>
    </source>
</evidence>
<proteinExistence type="inferred from homology"/>
<evidence type="ECO:0000256" key="4">
    <source>
        <dbReference type="ARBA" id="ARBA00022777"/>
    </source>
</evidence>
<comment type="similarity">
    <text evidence="5">Belongs to the adenylate kinase family.</text>
</comment>
<dbReference type="GO" id="GO:0004017">
    <property type="term" value="F:AMP kinase activity"/>
    <property type="evidence" value="ECO:0007669"/>
    <property type="project" value="UniProtKB-EC"/>
</dbReference>
<name>A0A857MKW7_9BACT</name>
<keyword evidence="1 5" id="KW-0808">Transferase</keyword>
<keyword evidence="4 5" id="KW-0418">Kinase</keyword>
<dbReference type="GO" id="GO:0005737">
    <property type="term" value="C:cytoplasm"/>
    <property type="evidence" value="ECO:0007669"/>
    <property type="project" value="UniProtKB-SubCell"/>
</dbReference>
<dbReference type="InterPro" id="IPR000850">
    <property type="entry name" value="Adenylat/UMP-CMP_kin"/>
</dbReference>
<dbReference type="EC" id="2.7.4.3" evidence="6"/>
<dbReference type="KEGG" id="mama:GII36_05140"/>
<dbReference type="EMBL" id="CP045921">
    <property type="protein sequence ID" value="QHN43206.1"/>
    <property type="molecule type" value="Genomic_DNA"/>
</dbReference>
<dbReference type="AlphaFoldDB" id="A0A857MKW7"/>
<organism evidence="7 8">
    <name type="scientific">Candidatus Mycosynbacter amalyticus</name>
    <dbReference type="NCBI Taxonomy" id="2665156"/>
    <lineage>
        <taxon>Bacteria</taxon>
        <taxon>Candidatus Saccharimonadota</taxon>
        <taxon>Candidatus Saccharimonadota incertae sedis</taxon>
        <taxon>Candidatus Mycosynbacter</taxon>
    </lineage>
</organism>
<dbReference type="InterPro" id="IPR027417">
    <property type="entry name" value="P-loop_NTPase"/>
</dbReference>
<comment type="subcellular location">
    <subcellularLocation>
        <location evidence="6">Cytoplasm</location>
    </subcellularLocation>
</comment>
<evidence type="ECO:0000256" key="3">
    <source>
        <dbReference type="ARBA" id="ARBA00022741"/>
    </source>
</evidence>
<dbReference type="Gene3D" id="3.40.50.300">
    <property type="entry name" value="P-loop containing nucleotide triphosphate hydrolases"/>
    <property type="match status" value="1"/>
</dbReference>
<dbReference type="Proteomes" id="UP001059824">
    <property type="component" value="Chromosome"/>
</dbReference>
<dbReference type="RefSeq" id="WP_260763152.1">
    <property type="nucleotide sequence ID" value="NZ_CP045921.1"/>
</dbReference>
<evidence type="ECO:0000256" key="2">
    <source>
        <dbReference type="ARBA" id="ARBA00022727"/>
    </source>
</evidence>
<keyword evidence="6" id="KW-0067">ATP-binding</keyword>
<accession>A0A857MKW7</accession>
<sequence length="209" mass="23114">MQSSLSENQLATVKQWLGSGSINIFGLPFAGKDTHGHQLAQLFGGVTLSGGQILRGSPRTPEQIAIQESGGLFPTDEYMRIVTPYLSRKEFAGRPLILSSVGRWIGEEQGVLAATEASDHPTKAVLYLTIDEETIYRRLDASKEIGDRELRADDSHEVLGNRIQEFTGKTLPVIEEYRKLGLLIEINSDASREEVFDTILSRLLQRATS</sequence>
<gene>
    <name evidence="7" type="ORF">GII36_05140</name>
</gene>
<comment type="subunit">
    <text evidence="6">Monomer.</text>
</comment>
<protein>
    <recommendedName>
        <fullName evidence="6">Adenylate kinase</fullName>
        <ecNumber evidence="6">2.7.4.3</ecNumber>
    </recommendedName>
</protein>
<evidence type="ECO:0000313" key="7">
    <source>
        <dbReference type="EMBL" id="QHN43206.1"/>
    </source>
</evidence>